<feature type="domain" description="Transcription regulator PadR N-terminal" evidence="1">
    <location>
        <begin position="14"/>
        <end position="84"/>
    </location>
</feature>
<dbReference type="PANTHER" id="PTHR33169:SF14">
    <property type="entry name" value="TRANSCRIPTIONAL REGULATOR RV3488"/>
    <property type="match status" value="1"/>
</dbReference>
<sequence>MRQQWLHGFLDVCLLSLLAERRDYGRGLAERLVEAGFDEVPGGTLYPALLRLEKQGLVRTEKEASTSGPPRKYYELTELGRTGVRERRHAWEHFKTAMDAVVVSPLDAEEVGT</sequence>
<keyword evidence="3" id="KW-1185">Reference proteome</keyword>
<name>A0ABP6G8I0_9ACTN</name>
<organism evidence="2 3">
    <name type="scientific">Actinocorallia aurantiaca</name>
    <dbReference type="NCBI Taxonomy" id="46204"/>
    <lineage>
        <taxon>Bacteria</taxon>
        <taxon>Bacillati</taxon>
        <taxon>Actinomycetota</taxon>
        <taxon>Actinomycetes</taxon>
        <taxon>Streptosporangiales</taxon>
        <taxon>Thermomonosporaceae</taxon>
        <taxon>Actinocorallia</taxon>
    </lineage>
</organism>
<evidence type="ECO:0000313" key="3">
    <source>
        <dbReference type="Proteomes" id="UP001501842"/>
    </source>
</evidence>
<dbReference type="PANTHER" id="PTHR33169">
    <property type="entry name" value="PADR-FAMILY TRANSCRIPTIONAL REGULATOR"/>
    <property type="match status" value="1"/>
</dbReference>
<evidence type="ECO:0000259" key="1">
    <source>
        <dbReference type="Pfam" id="PF03551"/>
    </source>
</evidence>
<evidence type="ECO:0000313" key="2">
    <source>
        <dbReference type="EMBL" id="GAA2718896.1"/>
    </source>
</evidence>
<protein>
    <submittedName>
        <fullName evidence="2">PadR family transcriptional regulator</fullName>
    </submittedName>
</protein>
<dbReference type="Proteomes" id="UP001501842">
    <property type="component" value="Unassembled WGS sequence"/>
</dbReference>
<dbReference type="EMBL" id="BAAATZ010000002">
    <property type="protein sequence ID" value="GAA2718896.1"/>
    <property type="molecule type" value="Genomic_DNA"/>
</dbReference>
<dbReference type="Pfam" id="PF03551">
    <property type="entry name" value="PadR"/>
    <property type="match status" value="1"/>
</dbReference>
<dbReference type="InterPro" id="IPR052509">
    <property type="entry name" value="Metal_resp_DNA-bind_regulator"/>
</dbReference>
<dbReference type="Gene3D" id="1.10.10.10">
    <property type="entry name" value="Winged helix-like DNA-binding domain superfamily/Winged helix DNA-binding domain"/>
    <property type="match status" value="1"/>
</dbReference>
<comment type="caution">
    <text evidence="2">The sequence shown here is derived from an EMBL/GenBank/DDBJ whole genome shotgun (WGS) entry which is preliminary data.</text>
</comment>
<gene>
    <name evidence="2" type="ORF">GCM10010439_03010</name>
</gene>
<dbReference type="SUPFAM" id="SSF46785">
    <property type="entry name" value="Winged helix' DNA-binding domain"/>
    <property type="match status" value="1"/>
</dbReference>
<proteinExistence type="predicted"/>
<dbReference type="InterPro" id="IPR036390">
    <property type="entry name" value="WH_DNA-bd_sf"/>
</dbReference>
<dbReference type="InterPro" id="IPR005149">
    <property type="entry name" value="Tscrpt_reg_PadR_N"/>
</dbReference>
<reference evidence="3" key="1">
    <citation type="journal article" date="2019" name="Int. J. Syst. Evol. Microbiol.">
        <title>The Global Catalogue of Microorganisms (GCM) 10K type strain sequencing project: providing services to taxonomists for standard genome sequencing and annotation.</title>
        <authorList>
            <consortium name="The Broad Institute Genomics Platform"/>
            <consortium name="The Broad Institute Genome Sequencing Center for Infectious Disease"/>
            <person name="Wu L."/>
            <person name="Ma J."/>
        </authorList>
    </citation>
    <scope>NUCLEOTIDE SEQUENCE [LARGE SCALE GENOMIC DNA]</scope>
    <source>
        <strain evidence="3">JCM 8201</strain>
    </source>
</reference>
<accession>A0ABP6G8I0</accession>
<dbReference type="InterPro" id="IPR036388">
    <property type="entry name" value="WH-like_DNA-bd_sf"/>
</dbReference>